<protein>
    <submittedName>
        <fullName evidence="1">GxxExxY protein</fullName>
    </submittedName>
</protein>
<accession>A0A419F332</accession>
<evidence type="ECO:0000313" key="2">
    <source>
        <dbReference type="Proteomes" id="UP000285961"/>
    </source>
</evidence>
<dbReference type="InterPro" id="IPR026350">
    <property type="entry name" value="GxxExxY"/>
</dbReference>
<dbReference type="NCBIfam" id="TIGR04256">
    <property type="entry name" value="GxxExxY"/>
    <property type="match status" value="1"/>
</dbReference>
<dbReference type="Proteomes" id="UP000285961">
    <property type="component" value="Unassembled WGS sequence"/>
</dbReference>
<comment type="caution">
    <text evidence="1">The sequence shown here is derived from an EMBL/GenBank/DDBJ whole genome shotgun (WGS) entry which is preliminary data.</text>
</comment>
<organism evidence="1 2">
    <name type="scientific">Candidatus Abyssobacteria bacterium SURF_17</name>
    <dbReference type="NCBI Taxonomy" id="2093361"/>
    <lineage>
        <taxon>Bacteria</taxon>
        <taxon>Pseudomonadati</taxon>
        <taxon>Candidatus Hydrogenedentota</taxon>
        <taxon>Candidatus Abyssobacteria</taxon>
    </lineage>
</organism>
<sequence>MNEDELSNVVIGAAIEVHRCLGPGLLEAAYHQCLARELSLRNLRFETEKSIPVNYKGINLECGYRLDFMVEDKLIVELKAIEKMLPIYDAQMLTYLKLTGRKLGLIMNFNVPLLREGIKRIVFNL</sequence>
<gene>
    <name evidence="1" type="ORF">C4532_05425</name>
</gene>
<dbReference type="AlphaFoldDB" id="A0A419F332"/>
<evidence type="ECO:0000313" key="1">
    <source>
        <dbReference type="EMBL" id="RJP72787.1"/>
    </source>
</evidence>
<dbReference type="Pfam" id="PF13366">
    <property type="entry name" value="PDDEXK_3"/>
    <property type="match status" value="1"/>
</dbReference>
<reference evidence="1 2" key="1">
    <citation type="journal article" date="2017" name="ISME J.">
        <title>Energy and carbon metabolisms in a deep terrestrial subsurface fluid microbial community.</title>
        <authorList>
            <person name="Momper L."/>
            <person name="Jungbluth S.P."/>
            <person name="Lee M.D."/>
            <person name="Amend J.P."/>
        </authorList>
    </citation>
    <scope>NUCLEOTIDE SEQUENCE [LARGE SCALE GENOMIC DNA]</scope>
    <source>
        <strain evidence="1">SURF_17</strain>
    </source>
</reference>
<dbReference type="EMBL" id="QZKI01000039">
    <property type="protein sequence ID" value="RJP72787.1"/>
    <property type="molecule type" value="Genomic_DNA"/>
</dbReference>
<proteinExistence type="predicted"/>
<name>A0A419F332_9BACT</name>